<keyword evidence="8" id="KW-1185">Reference proteome</keyword>
<gene>
    <name evidence="7" type="ORF">NUU61_006778</name>
</gene>
<keyword evidence="5" id="KW-0012">Acyltransferase</keyword>
<evidence type="ECO:0000256" key="4">
    <source>
        <dbReference type="ARBA" id="ARBA00023136"/>
    </source>
</evidence>
<organism evidence="7 8">
    <name type="scientific">Penicillium alfredii</name>
    <dbReference type="NCBI Taxonomy" id="1506179"/>
    <lineage>
        <taxon>Eukaryota</taxon>
        <taxon>Fungi</taxon>
        <taxon>Dikarya</taxon>
        <taxon>Ascomycota</taxon>
        <taxon>Pezizomycotina</taxon>
        <taxon>Eurotiomycetes</taxon>
        <taxon>Eurotiomycetidae</taxon>
        <taxon>Eurotiales</taxon>
        <taxon>Aspergillaceae</taxon>
        <taxon>Penicillium</taxon>
    </lineage>
</organism>
<evidence type="ECO:0000313" key="8">
    <source>
        <dbReference type="Proteomes" id="UP001141434"/>
    </source>
</evidence>
<sequence>MSDDRSAPDLEIVGKQLTIHPSGFTGGPESQDGPITERNLVRHMARFRENPLEFLREVSLHMSGTGWRAYDDVIGQPVFYSGFSERMKSLILSSPLLQSKVGELASSRLGVEEKDGLLALKEGHSLDEKRSRRRNELESSLREVVDTMMDNMICKMESKTFIRGAYYMCTQLLTRAYHQGVHVSSEEVLRLRSVAAEAAKKKQSIVFLPCHKSHVDYVSLQIICYRLGIGLPVVVAGDNLNIPLLGPFLQHAGAMWIRRSFGNDPLYNTVVQAYIDTLLQQGFNFECFIEGGRSRTGKLLSPKFGILSFILDSLLSGRVEDTIICPVSTQYDKVIETESYISELLGQPKQKESLTDLLSSSSVLSLQLGRVDVRFHEPWSLREFVNQQLTRLDHPSVNVHKQLSYTERGRILRTLGYRVLSEINDVSVMMPTALVGTVLLTLRGRGVGKGELTRRLNWLCERVIAKGGRVAHFYRSPTESVVDRALDVLGPKLVGVISGLVEPTYFAVDRFQLSFYRNMLIHLFITEALVSVAMYTKIKQGGGPANQRITYEALKNQVSFLSQLFRGEFIFPPEGLATNLDNTLRSLEKDDVIKVARDDSSTPIFVELSESERLCGRENYDFYCFLIWPFIEASWLGAVSLLGLTPPLNGPKDVWIDMKKAQDSAQLLGKTLYHQGDLSYFEAVNKETLRNSYQRFEEEGIILVAKSRESRAGPSLRLAPEWTPQRHHTTGMVLDSGRLWDFTELIAQSRREGKNRRDGATVSSRVLTMSDAVGRQLFFNAAVPAPGDVSSRQMRRKEIGTDSKL</sequence>
<dbReference type="SMART" id="SM00563">
    <property type="entry name" value="PlsC"/>
    <property type="match status" value="1"/>
</dbReference>
<dbReference type="SUPFAM" id="SSF69593">
    <property type="entry name" value="Glycerol-3-phosphate (1)-acyltransferase"/>
    <property type="match status" value="1"/>
</dbReference>
<dbReference type="CDD" id="cd07993">
    <property type="entry name" value="LPLAT_DHAPAT-like"/>
    <property type="match status" value="1"/>
</dbReference>
<reference evidence="7" key="2">
    <citation type="journal article" date="2023" name="IMA Fungus">
        <title>Comparative genomic study of the Penicillium genus elucidates a diverse pangenome and 15 lateral gene transfer events.</title>
        <authorList>
            <person name="Petersen C."/>
            <person name="Sorensen T."/>
            <person name="Nielsen M.R."/>
            <person name="Sondergaard T.E."/>
            <person name="Sorensen J.L."/>
            <person name="Fitzpatrick D.A."/>
            <person name="Frisvad J.C."/>
            <person name="Nielsen K.L."/>
        </authorList>
    </citation>
    <scope>NUCLEOTIDE SEQUENCE</scope>
    <source>
        <strain evidence="7">IBT 34128</strain>
    </source>
</reference>
<comment type="subcellular location">
    <subcellularLocation>
        <location evidence="1">Endomembrane system</location>
        <topology evidence="1">Peripheral membrane protein</topology>
    </subcellularLocation>
</comment>
<evidence type="ECO:0000256" key="1">
    <source>
        <dbReference type="ARBA" id="ARBA00004184"/>
    </source>
</evidence>
<proteinExistence type="inferred from homology"/>
<evidence type="ECO:0000256" key="5">
    <source>
        <dbReference type="ARBA" id="ARBA00023315"/>
    </source>
</evidence>
<dbReference type="RefSeq" id="XP_056510105.1">
    <property type="nucleotide sequence ID" value="XM_056657305.1"/>
</dbReference>
<dbReference type="GO" id="GO:0006631">
    <property type="term" value="P:fatty acid metabolic process"/>
    <property type="evidence" value="ECO:0007669"/>
    <property type="project" value="TreeGrafter"/>
</dbReference>
<dbReference type="GO" id="GO:0008654">
    <property type="term" value="P:phospholipid biosynthetic process"/>
    <property type="evidence" value="ECO:0007669"/>
    <property type="project" value="TreeGrafter"/>
</dbReference>
<keyword evidence="4" id="KW-0472">Membrane</keyword>
<dbReference type="Proteomes" id="UP001141434">
    <property type="component" value="Unassembled WGS sequence"/>
</dbReference>
<reference evidence="7" key="1">
    <citation type="submission" date="2022-11" db="EMBL/GenBank/DDBJ databases">
        <authorList>
            <person name="Petersen C."/>
        </authorList>
    </citation>
    <scope>NUCLEOTIDE SEQUENCE</scope>
    <source>
        <strain evidence="7">IBT 34128</strain>
    </source>
</reference>
<dbReference type="GO" id="GO:0031966">
    <property type="term" value="C:mitochondrial membrane"/>
    <property type="evidence" value="ECO:0007669"/>
    <property type="project" value="TreeGrafter"/>
</dbReference>
<dbReference type="GO" id="GO:0006072">
    <property type="term" value="P:glycerol-3-phosphate metabolic process"/>
    <property type="evidence" value="ECO:0007669"/>
    <property type="project" value="TreeGrafter"/>
</dbReference>
<dbReference type="OrthoDB" id="10255570at2759"/>
<comment type="similarity">
    <text evidence="2">Belongs to the GPAT/DAPAT family.</text>
</comment>
<dbReference type="Pfam" id="PF01553">
    <property type="entry name" value="Acyltransferase"/>
    <property type="match status" value="1"/>
</dbReference>
<accession>A0A9W9F1J5</accession>
<dbReference type="InterPro" id="IPR041728">
    <property type="entry name" value="GPAT/DHAPAT_LPLAT"/>
</dbReference>
<dbReference type="GeneID" id="81396474"/>
<evidence type="ECO:0000256" key="3">
    <source>
        <dbReference type="ARBA" id="ARBA00022679"/>
    </source>
</evidence>
<name>A0A9W9F1J5_9EURO</name>
<dbReference type="InterPro" id="IPR045520">
    <property type="entry name" value="GPAT/DHAPAT_C"/>
</dbReference>
<dbReference type="InterPro" id="IPR002123">
    <property type="entry name" value="Plipid/glycerol_acylTrfase"/>
</dbReference>
<dbReference type="AlphaFoldDB" id="A0A9W9F1J5"/>
<dbReference type="EMBL" id="JAPMSZ010000009">
    <property type="protein sequence ID" value="KAJ5091908.1"/>
    <property type="molecule type" value="Genomic_DNA"/>
</dbReference>
<evidence type="ECO:0000259" key="6">
    <source>
        <dbReference type="SMART" id="SM00563"/>
    </source>
</evidence>
<evidence type="ECO:0000313" key="7">
    <source>
        <dbReference type="EMBL" id="KAJ5091908.1"/>
    </source>
</evidence>
<dbReference type="GO" id="GO:0004366">
    <property type="term" value="F:glycerol-3-phosphate O-acyltransferase activity"/>
    <property type="evidence" value="ECO:0007669"/>
    <property type="project" value="TreeGrafter"/>
</dbReference>
<protein>
    <recommendedName>
        <fullName evidence="6">Phospholipid/glycerol acyltransferase domain-containing protein</fullName>
    </recommendedName>
</protein>
<dbReference type="Pfam" id="PF19277">
    <property type="entry name" value="GPAT_C"/>
    <property type="match status" value="1"/>
</dbReference>
<dbReference type="GO" id="GO:0012505">
    <property type="term" value="C:endomembrane system"/>
    <property type="evidence" value="ECO:0007669"/>
    <property type="project" value="UniProtKB-SubCell"/>
</dbReference>
<dbReference type="GO" id="GO:0019432">
    <property type="term" value="P:triglyceride biosynthetic process"/>
    <property type="evidence" value="ECO:0007669"/>
    <property type="project" value="TreeGrafter"/>
</dbReference>
<dbReference type="PANTHER" id="PTHR12563:SF17">
    <property type="entry name" value="DIHYDROXYACETONE PHOSPHATE ACYLTRANSFERASE"/>
    <property type="match status" value="1"/>
</dbReference>
<dbReference type="InterPro" id="IPR022284">
    <property type="entry name" value="GPAT/DHAPAT"/>
</dbReference>
<dbReference type="PANTHER" id="PTHR12563">
    <property type="entry name" value="GLYCEROL-3-PHOSPHATE ACYLTRANSFERASE"/>
    <property type="match status" value="1"/>
</dbReference>
<evidence type="ECO:0000256" key="2">
    <source>
        <dbReference type="ARBA" id="ARBA00007937"/>
    </source>
</evidence>
<comment type="caution">
    <text evidence="7">The sequence shown here is derived from an EMBL/GenBank/DDBJ whole genome shotgun (WGS) entry which is preliminary data.</text>
</comment>
<feature type="domain" description="Phospholipid/glycerol acyltransferase" evidence="6">
    <location>
        <begin position="205"/>
        <end position="332"/>
    </location>
</feature>
<keyword evidence="3" id="KW-0808">Transferase</keyword>